<feature type="transmembrane region" description="Helical" evidence="17">
    <location>
        <begin position="535"/>
        <end position="558"/>
    </location>
</feature>
<gene>
    <name evidence="19" type="ORF">J0S82_002003</name>
</gene>
<dbReference type="InterPro" id="IPR043046">
    <property type="entry name" value="IL17RA/B_FnIII-like_2_sf"/>
</dbReference>
<feature type="region of interest" description="Disordered" evidence="16">
    <location>
        <begin position="110"/>
        <end position="179"/>
    </location>
</feature>
<accession>A0A8J6AM54</accession>
<comment type="subunit">
    <text evidence="12">Interacts with DAZAP2. Interacts with TRAF3IP2.</text>
</comment>
<evidence type="ECO:0000256" key="13">
    <source>
        <dbReference type="ARBA" id="ARBA00069306"/>
    </source>
</evidence>
<evidence type="ECO:0000256" key="15">
    <source>
        <dbReference type="ARBA" id="ARBA00082527"/>
    </source>
</evidence>
<dbReference type="FunFam" id="2.60.40.2160:FF:000002">
    <property type="entry name" value="Interleukin 17 receptor B"/>
    <property type="match status" value="1"/>
</dbReference>
<name>A0A8J6AM54_GALPY</name>
<protein>
    <recommendedName>
        <fullName evidence="13">Interleukin-17 receptor B</fullName>
    </recommendedName>
    <alternativeName>
        <fullName evidence="14">IL-17 receptor homolog 1</fullName>
    </alternativeName>
    <alternativeName>
        <fullName evidence="15">Interleukin-17B receptor</fullName>
    </alternativeName>
</protein>
<dbReference type="InterPro" id="IPR039465">
    <property type="entry name" value="IL-17_rcpt-like"/>
</dbReference>
<evidence type="ECO:0000259" key="18">
    <source>
        <dbReference type="PROSITE" id="PS51534"/>
    </source>
</evidence>
<evidence type="ECO:0000256" key="4">
    <source>
        <dbReference type="ARBA" id="ARBA00022525"/>
    </source>
</evidence>
<proteinExistence type="predicted"/>
<keyword evidence="10" id="KW-0325">Glycoprotein</keyword>
<organism evidence="19 20">
    <name type="scientific">Galemys pyrenaicus</name>
    <name type="common">Iberian desman</name>
    <name type="synonym">Pyrenean desman</name>
    <dbReference type="NCBI Taxonomy" id="202257"/>
    <lineage>
        <taxon>Eukaryota</taxon>
        <taxon>Metazoa</taxon>
        <taxon>Chordata</taxon>
        <taxon>Craniata</taxon>
        <taxon>Vertebrata</taxon>
        <taxon>Euteleostomi</taxon>
        <taxon>Mammalia</taxon>
        <taxon>Eutheria</taxon>
        <taxon>Laurasiatheria</taxon>
        <taxon>Eulipotyphla</taxon>
        <taxon>Talpidae</taxon>
        <taxon>Galemys</taxon>
    </lineage>
</organism>
<dbReference type="Gene3D" id="2.60.40.2160">
    <property type="entry name" value="Interleukin-17 receptor A/B, fibronectin-III-like domain 1"/>
    <property type="match status" value="1"/>
</dbReference>
<dbReference type="GO" id="GO:0005886">
    <property type="term" value="C:plasma membrane"/>
    <property type="evidence" value="ECO:0007669"/>
    <property type="project" value="UniProtKB-SubCell"/>
</dbReference>
<evidence type="ECO:0000256" key="17">
    <source>
        <dbReference type="SAM" id="Phobius"/>
    </source>
</evidence>
<keyword evidence="5 17" id="KW-0812">Transmembrane</keyword>
<evidence type="ECO:0000256" key="6">
    <source>
        <dbReference type="ARBA" id="ARBA00022729"/>
    </source>
</evidence>
<keyword evidence="20" id="KW-1185">Reference proteome</keyword>
<dbReference type="FunFam" id="2.60.40.2150:FF:000001">
    <property type="entry name" value="Interleukin 17 receptor B"/>
    <property type="match status" value="1"/>
</dbReference>
<dbReference type="InterPro" id="IPR032356">
    <property type="entry name" value="IL17R_A/B_N"/>
</dbReference>
<dbReference type="Proteomes" id="UP000700334">
    <property type="component" value="Unassembled WGS sequence"/>
</dbReference>
<evidence type="ECO:0000256" key="16">
    <source>
        <dbReference type="SAM" id="MobiDB-lite"/>
    </source>
</evidence>
<dbReference type="GO" id="GO:0030368">
    <property type="term" value="F:interleukin-17 receptor activity"/>
    <property type="evidence" value="ECO:0007669"/>
    <property type="project" value="InterPro"/>
</dbReference>
<dbReference type="OrthoDB" id="8963084at2759"/>
<evidence type="ECO:0000313" key="20">
    <source>
        <dbReference type="Proteomes" id="UP000700334"/>
    </source>
</evidence>
<keyword evidence="7 17" id="KW-1133">Transmembrane helix</keyword>
<dbReference type="InterPro" id="IPR038683">
    <property type="entry name" value="IL17RA/B_FnIII-like_1_sf"/>
</dbReference>
<comment type="function">
    <text evidence="11">Receptor for the pro-inflammatory cytokines IL17B and IL17E. May play a role in controlling the growth and/or differentiation of hematopoietic cells.</text>
</comment>
<dbReference type="AlphaFoldDB" id="A0A8J6AM54"/>
<dbReference type="PROSITE" id="PS51534">
    <property type="entry name" value="SEFIR"/>
    <property type="match status" value="1"/>
</dbReference>
<feature type="domain" description="SEFIR" evidence="18">
    <location>
        <begin position="576"/>
        <end position="722"/>
    </location>
</feature>
<evidence type="ECO:0000256" key="10">
    <source>
        <dbReference type="ARBA" id="ARBA00023180"/>
    </source>
</evidence>
<evidence type="ECO:0000313" key="19">
    <source>
        <dbReference type="EMBL" id="KAG8523901.1"/>
    </source>
</evidence>
<feature type="non-terminal residue" evidence="19">
    <location>
        <position position="746"/>
    </location>
</feature>
<dbReference type="PANTHER" id="PTHR15583">
    <property type="entry name" value="INTERLEUKIN-17 RECEPTOR"/>
    <property type="match status" value="1"/>
</dbReference>
<reference evidence="19" key="1">
    <citation type="journal article" date="2021" name="Evol. Appl.">
        <title>The genome of the Pyrenean desman and the effects of bottlenecks and inbreeding on the genomic landscape of an endangered species.</title>
        <authorList>
            <person name="Escoda L."/>
            <person name="Castresana J."/>
        </authorList>
    </citation>
    <scope>NUCLEOTIDE SEQUENCE</scope>
    <source>
        <strain evidence="19">IBE-C5619</strain>
    </source>
</reference>
<dbReference type="Gene3D" id="3.40.50.11530">
    <property type="match status" value="1"/>
</dbReference>
<dbReference type="InterPro" id="IPR013568">
    <property type="entry name" value="SEFIR_dom"/>
</dbReference>
<evidence type="ECO:0000256" key="3">
    <source>
        <dbReference type="ARBA" id="ARBA00022475"/>
    </source>
</evidence>
<dbReference type="Gene3D" id="2.60.40.2150">
    <property type="entry name" value="Interleukin-17 receptor A/B, fibronectin-III-like domain 2"/>
    <property type="match status" value="1"/>
</dbReference>
<dbReference type="GO" id="GO:0005576">
    <property type="term" value="C:extracellular region"/>
    <property type="evidence" value="ECO:0007669"/>
    <property type="project" value="UniProtKB-SubCell"/>
</dbReference>
<evidence type="ECO:0000256" key="1">
    <source>
        <dbReference type="ARBA" id="ARBA00004251"/>
    </source>
</evidence>
<keyword evidence="3" id="KW-1003">Cell membrane</keyword>
<keyword evidence="8 17" id="KW-0472">Membrane</keyword>
<keyword evidence="9 19" id="KW-0675">Receptor</keyword>
<evidence type="ECO:0000256" key="12">
    <source>
        <dbReference type="ARBA" id="ARBA00062363"/>
    </source>
</evidence>
<comment type="subcellular location">
    <subcellularLocation>
        <location evidence="1">Cell membrane</location>
        <topology evidence="1">Single-pass type I membrane protein</topology>
    </subcellularLocation>
    <subcellularLocation>
        <location evidence="2">Secreted</location>
    </subcellularLocation>
</comment>
<dbReference type="PANTHER" id="PTHR15583:SF11">
    <property type="entry name" value="INTERLEUKIN-17 RECEPTOR B"/>
    <property type="match status" value="1"/>
</dbReference>
<evidence type="ECO:0000256" key="5">
    <source>
        <dbReference type="ARBA" id="ARBA00022692"/>
    </source>
</evidence>
<dbReference type="Pfam" id="PF16578">
    <property type="entry name" value="IL17R_fnIII_D2"/>
    <property type="match status" value="1"/>
</dbReference>
<keyword evidence="4" id="KW-0964">Secreted</keyword>
<evidence type="ECO:0000256" key="9">
    <source>
        <dbReference type="ARBA" id="ARBA00023170"/>
    </source>
</evidence>
<dbReference type="Pfam" id="PF16556">
    <property type="entry name" value="IL17R_fnIII_D1"/>
    <property type="match status" value="1"/>
</dbReference>
<keyword evidence="6" id="KW-0732">Signal</keyword>
<evidence type="ECO:0000256" key="7">
    <source>
        <dbReference type="ARBA" id="ARBA00022989"/>
    </source>
</evidence>
<feature type="region of interest" description="Disordered" evidence="16">
    <location>
        <begin position="73"/>
        <end position="97"/>
    </location>
</feature>
<sequence length="746" mass="82338">THEAQLFIPHHGKVPPAYCSLCSCSRQSRDAALICLVSQPSEKLSPELSKTTAACVPPRFRGLGIRRLQKVKPGLGVQPGSSRPSPKLPGAPALRADPEVPLWDRLTHARGASPATHPRSANEPDGQSAAVDEELGRGGARRSRSETVGGSAGLTPTPYTSTGGARAPRALRGQQGNRGRVETRQLAWLAGFGRAGRVQREGDLGLLNPAHPSRPMQATVLPGSPPWEVVGCGPAMSLVLLSLATLCWGAVSPEPVIQCGSETGPSPEWWIHHPLTPGDLRDLRVEPIKSNVSNENYSILMNISWILRADASILFLNATKICVTGHKNFQSYSCVRCNYTEPFQTQTRPSGDKYFRNSGVHCFAFQWTFSYTGFPVELNTLYFIGAHNIPTANMNEDTPSMSVNFTSPGCLDHVMKYKEECIKGGSLWDPNITACKKNETMVEVNFTTSPLGNRYMAFIQSSTGFGDPKMLESNQTYTSVVIPVAGESEGAVVQLIPYFHTCGNDCIRRKGTVELCPQTGAPFQPESSTSVSGSWLYLLLPALLVATWMLGIGLYLMWRHERVKKISYPNTTLLPPIKVLVVYPSEVCFQHTVCCFTEFLQNHCRSEVILEKWQKKKIAEMGPVQWLTTQKKAVDKVIFLLSNDVSPMCDGTCGRSQGRSHENAQDLFPLAYNLFCSDLRSQNHLHKYMVVHFREGDTKDDYNALNVCPKYLLMKDASTFRTELLHVKQHVSVGERLLVCHNHCSL</sequence>
<evidence type="ECO:0000256" key="2">
    <source>
        <dbReference type="ARBA" id="ARBA00004613"/>
    </source>
</evidence>
<dbReference type="FunFam" id="3.40.50.11530:FF:000004">
    <property type="entry name" value="Interleukin 17 receptor B"/>
    <property type="match status" value="1"/>
</dbReference>
<dbReference type="Pfam" id="PF08357">
    <property type="entry name" value="SEFIR"/>
    <property type="match status" value="1"/>
</dbReference>
<dbReference type="EMBL" id="JAGFMF010011397">
    <property type="protein sequence ID" value="KAG8523901.1"/>
    <property type="molecule type" value="Genomic_DNA"/>
</dbReference>
<evidence type="ECO:0000256" key="8">
    <source>
        <dbReference type="ARBA" id="ARBA00023136"/>
    </source>
</evidence>
<comment type="caution">
    <text evidence="19">The sequence shown here is derived from an EMBL/GenBank/DDBJ whole genome shotgun (WGS) entry which is preliminary data.</text>
</comment>
<evidence type="ECO:0000256" key="11">
    <source>
        <dbReference type="ARBA" id="ARBA00055270"/>
    </source>
</evidence>
<evidence type="ECO:0000256" key="14">
    <source>
        <dbReference type="ARBA" id="ARBA00075335"/>
    </source>
</evidence>